<dbReference type="InterPro" id="IPR025657">
    <property type="entry name" value="RadC_JAB"/>
</dbReference>
<evidence type="ECO:0000256" key="1">
    <source>
        <dbReference type="ARBA" id="ARBA00010243"/>
    </source>
</evidence>
<evidence type="ECO:0000256" key="6">
    <source>
        <dbReference type="ARBA" id="ARBA00023049"/>
    </source>
</evidence>
<organism evidence="8 9">
    <name type="scientific">Brevibacillus brevis</name>
    <name type="common">Bacillus brevis</name>
    <dbReference type="NCBI Taxonomy" id="1393"/>
    <lineage>
        <taxon>Bacteria</taxon>
        <taxon>Bacillati</taxon>
        <taxon>Bacillota</taxon>
        <taxon>Bacilli</taxon>
        <taxon>Bacillales</taxon>
        <taxon>Paenibacillaceae</taxon>
        <taxon>Brevibacillus</taxon>
    </lineage>
</organism>
<feature type="domain" description="MPN" evidence="7">
    <location>
        <begin position="36"/>
        <end position="159"/>
    </location>
</feature>
<dbReference type="EMBL" id="CP134050">
    <property type="protein sequence ID" value="WNC13033.1"/>
    <property type="molecule type" value="Genomic_DNA"/>
</dbReference>
<dbReference type="CDD" id="cd08071">
    <property type="entry name" value="MPN_DUF2466"/>
    <property type="match status" value="1"/>
</dbReference>
<keyword evidence="4" id="KW-0378">Hydrolase</keyword>
<evidence type="ECO:0000256" key="4">
    <source>
        <dbReference type="ARBA" id="ARBA00022801"/>
    </source>
</evidence>
<keyword evidence="2" id="KW-0645">Protease</keyword>
<keyword evidence="6" id="KW-0482">Metalloprotease</keyword>
<proteinExistence type="inferred from homology"/>
<dbReference type="RefSeq" id="WP_310764545.1">
    <property type="nucleotide sequence ID" value="NZ_CP134050.1"/>
</dbReference>
<dbReference type="PROSITE" id="PS50249">
    <property type="entry name" value="MPN"/>
    <property type="match status" value="1"/>
</dbReference>
<keyword evidence="9" id="KW-1185">Reference proteome</keyword>
<dbReference type="PANTHER" id="PTHR30471">
    <property type="entry name" value="DNA REPAIR PROTEIN RADC"/>
    <property type="match status" value="1"/>
</dbReference>
<keyword evidence="5" id="KW-0862">Zinc</keyword>
<dbReference type="PANTHER" id="PTHR30471:SF3">
    <property type="entry name" value="UPF0758 PROTEIN YEES-RELATED"/>
    <property type="match status" value="1"/>
</dbReference>
<protein>
    <submittedName>
        <fullName evidence="8">JAB domain-containing protein</fullName>
    </submittedName>
</protein>
<dbReference type="SUPFAM" id="SSF102712">
    <property type="entry name" value="JAB1/MPN domain"/>
    <property type="match status" value="1"/>
</dbReference>
<dbReference type="InterPro" id="IPR037518">
    <property type="entry name" value="MPN"/>
</dbReference>
<gene>
    <name evidence="8" type="ORF">RGB73_20225</name>
</gene>
<dbReference type="Proteomes" id="UP001256827">
    <property type="component" value="Chromosome"/>
</dbReference>
<evidence type="ECO:0000256" key="3">
    <source>
        <dbReference type="ARBA" id="ARBA00022723"/>
    </source>
</evidence>
<evidence type="ECO:0000256" key="5">
    <source>
        <dbReference type="ARBA" id="ARBA00022833"/>
    </source>
</evidence>
<evidence type="ECO:0000259" key="7">
    <source>
        <dbReference type="PROSITE" id="PS50249"/>
    </source>
</evidence>
<dbReference type="PROSITE" id="PS01302">
    <property type="entry name" value="UPF0758"/>
    <property type="match status" value="1"/>
</dbReference>
<evidence type="ECO:0000313" key="8">
    <source>
        <dbReference type="EMBL" id="WNC13033.1"/>
    </source>
</evidence>
<sequence length="159" mass="17724">MKDILATKTSRTPAKRVNIVRIQMVKEASLLYPARRVRMARDVVELFREFLQETDREQFFLLCLNTKNEPTAIHTVSIGSLDASIVHPREVFKAAILANSASVIVAHNHPSGDPTPSREDISVTRNLQKAGELLGITVLDHIIVGSEGAYYSLKERGDM</sequence>
<keyword evidence="3" id="KW-0479">Metal-binding</keyword>
<reference evidence="8 9" key="1">
    <citation type="submission" date="2023-09" db="EMBL/GenBank/DDBJ databases">
        <title>Complete Genome and Methylome dissection of Bacillus brevis NEB573 original source of BbsI restriction endonuclease.</title>
        <authorList>
            <person name="Fomenkov A."/>
            <person name="Roberts R.D."/>
        </authorList>
    </citation>
    <scope>NUCLEOTIDE SEQUENCE [LARGE SCALE GENOMIC DNA]</scope>
    <source>
        <strain evidence="8 9">NEB573</strain>
    </source>
</reference>
<accession>A0ABY9T3P0</accession>
<evidence type="ECO:0000313" key="9">
    <source>
        <dbReference type="Proteomes" id="UP001256827"/>
    </source>
</evidence>
<dbReference type="Gene3D" id="3.40.140.10">
    <property type="entry name" value="Cytidine Deaminase, domain 2"/>
    <property type="match status" value="1"/>
</dbReference>
<dbReference type="InterPro" id="IPR001405">
    <property type="entry name" value="UPF0758"/>
</dbReference>
<comment type="similarity">
    <text evidence="1">Belongs to the UPF0758 family.</text>
</comment>
<dbReference type="InterPro" id="IPR020891">
    <property type="entry name" value="UPF0758_CS"/>
</dbReference>
<name>A0ABY9T3P0_BREBE</name>
<dbReference type="Pfam" id="PF04002">
    <property type="entry name" value="RadC"/>
    <property type="match status" value="1"/>
</dbReference>
<evidence type="ECO:0000256" key="2">
    <source>
        <dbReference type="ARBA" id="ARBA00022670"/>
    </source>
</evidence>